<dbReference type="PANTHER" id="PTHR30532">
    <property type="entry name" value="IRON III DICITRATE-BINDING PERIPLASMIC PROTEIN"/>
    <property type="match status" value="1"/>
</dbReference>
<accession>A0A1U9KBH2</accession>
<dbReference type="PROSITE" id="PS51257">
    <property type="entry name" value="PROKAR_LIPOPROTEIN"/>
    <property type="match status" value="1"/>
</dbReference>
<keyword evidence="3" id="KW-0813">Transport</keyword>
<comment type="similarity">
    <text evidence="2">Belongs to the bacterial solute-binding protein 8 family.</text>
</comment>
<dbReference type="Pfam" id="PF01497">
    <property type="entry name" value="Peripla_BP_2"/>
    <property type="match status" value="1"/>
</dbReference>
<feature type="region of interest" description="Disordered" evidence="5">
    <location>
        <begin position="30"/>
        <end position="54"/>
    </location>
</feature>
<name>A0A1U9KBH2_9BACL</name>
<dbReference type="CDD" id="cd01140">
    <property type="entry name" value="FatB"/>
    <property type="match status" value="1"/>
</dbReference>
<proteinExistence type="inferred from homology"/>
<evidence type="ECO:0000256" key="1">
    <source>
        <dbReference type="ARBA" id="ARBA00004196"/>
    </source>
</evidence>
<dbReference type="InterPro" id="IPR051313">
    <property type="entry name" value="Bact_iron-sidero_bind"/>
</dbReference>
<evidence type="ECO:0000313" key="8">
    <source>
        <dbReference type="EMBL" id="AQS57390.1"/>
    </source>
</evidence>
<dbReference type="STRING" id="1471761.B0W44_04150"/>
<dbReference type="PROSITE" id="PS50983">
    <property type="entry name" value="FE_B12_PBP"/>
    <property type="match status" value="1"/>
</dbReference>
<dbReference type="AlphaFoldDB" id="A0A1U9KBH2"/>
<dbReference type="SUPFAM" id="SSF53807">
    <property type="entry name" value="Helical backbone' metal receptor"/>
    <property type="match status" value="1"/>
</dbReference>
<gene>
    <name evidence="8" type="ORF">B0W44_04150</name>
</gene>
<dbReference type="KEGG" id="ntr:B0W44_04150"/>
<evidence type="ECO:0000256" key="5">
    <source>
        <dbReference type="SAM" id="MobiDB-lite"/>
    </source>
</evidence>
<organism evidence="8 9">
    <name type="scientific">Novibacillus thermophilus</name>
    <dbReference type="NCBI Taxonomy" id="1471761"/>
    <lineage>
        <taxon>Bacteria</taxon>
        <taxon>Bacillati</taxon>
        <taxon>Bacillota</taxon>
        <taxon>Bacilli</taxon>
        <taxon>Bacillales</taxon>
        <taxon>Thermoactinomycetaceae</taxon>
        <taxon>Novibacillus</taxon>
    </lineage>
</organism>
<dbReference type="InterPro" id="IPR002491">
    <property type="entry name" value="ABC_transptr_periplasmic_BD"/>
</dbReference>
<dbReference type="OrthoDB" id="63946at2"/>
<feature type="signal peptide" evidence="6">
    <location>
        <begin position="1"/>
        <end position="28"/>
    </location>
</feature>
<evidence type="ECO:0000256" key="4">
    <source>
        <dbReference type="ARBA" id="ARBA00022729"/>
    </source>
</evidence>
<feature type="compositionally biased region" description="Polar residues" evidence="5">
    <location>
        <begin position="42"/>
        <end position="54"/>
    </location>
</feature>
<keyword evidence="4 6" id="KW-0732">Signal</keyword>
<reference evidence="8 9" key="1">
    <citation type="journal article" date="2015" name="Int. J. Syst. Evol. Microbiol.">
        <title>Novibacillus thermophilus gen. nov., sp. nov., a Gram-staining-negative and moderately thermophilic member of the family Thermoactinomycetaceae.</title>
        <authorList>
            <person name="Yang G."/>
            <person name="Chen J."/>
            <person name="Zhou S."/>
        </authorList>
    </citation>
    <scope>NUCLEOTIDE SEQUENCE [LARGE SCALE GENOMIC DNA]</scope>
    <source>
        <strain evidence="8 9">SG-1</strain>
    </source>
</reference>
<keyword evidence="9" id="KW-1185">Reference proteome</keyword>
<evidence type="ECO:0000256" key="2">
    <source>
        <dbReference type="ARBA" id="ARBA00008814"/>
    </source>
</evidence>
<dbReference type="Proteomes" id="UP000188603">
    <property type="component" value="Chromosome"/>
</dbReference>
<dbReference type="InterPro" id="IPR033870">
    <property type="entry name" value="FatB"/>
</dbReference>
<comment type="subcellular location">
    <subcellularLocation>
        <location evidence="1">Cell envelope</location>
    </subcellularLocation>
</comment>
<protein>
    <submittedName>
        <fullName evidence="8">ABC transporter</fullName>
    </submittedName>
</protein>
<dbReference type="Gene3D" id="3.40.50.1980">
    <property type="entry name" value="Nitrogenase molybdenum iron protein domain"/>
    <property type="match status" value="2"/>
</dbReference>
<sequence length="331" mass="35986">MMMKRAVWLLVALVAIIALLVACGTDSADEASAGTGSDVESEQPQADSLQPQSEELTVTHELGETTVKKNPETVVVFDFGILDSLDKLGVEVAGVAQDSLPPYLSQYEADPYENIGSLKEPDFEKIAEMEPDLIIISGRQTEVYDQLADIAPTVFMGVDFENYIESFKHNMTTLGEIFDKQSEVEAELQAIDDAINALHEKASASGKNALIVLTTGGKVSAYGPGSRFGFVHDVFGIAAVDENIEASTHGQSISFEYIAEKDPDYLFVIDRDSAIGEGEAAKQVIENDLVKKTKAYQNDNIIYLDPNNWYLSGGGLVSVMEMVKEVDEAIQ</sequence>
<feature type="chain" id="PRO_5012120656" evidence="6">
    <location>
        <begin position="29"/>
        <end position="331"/>
    </location>
</feature>
<evidence type="ECO:0000256" key="6">
    <source>
        <dbReference type="SAM" id="SignalP"/>
    </source>
</evidence>
<evidence type="ECO:0000256" key="3">
    <source>
        <dbReference type="ARBA" id="ARBA00022448"/>
    </source>
</evidence>
<dbReference type="GO" id="GO:0030288">
    <property type="term" value="C:outer membrane-bounded periplasmic space"/>
    <property type="evidence" value="ECO:0007669"/>
    <property type="project" value="TreeGrafter"/>
</dbReference>
<dbReference type="PANTHER" id="PTHR30532:SF28">
    <property type="entry name" value="PETROBACTIN-BINDING PROTEIN YCLQ"/>
    <property type="match status" value="1"/>
</dbReference>
<dbReference type="GO" id="GO:1901678">
    <property type="term" value="P:iron coordination entity transport"/>
    <property type="evidence" value="ECO:0007669"/>
    <property type="project" value="UniProtKB-ARBA"/>
</dbReference>
<feature type="domain" description="Fe/B12 periplasmic-binding" evidence="7">
    <location>
        <begin position="73"/>
        <end position="331"/>
    </location>
</feature>
<evidence type="ECO:0000259" key="7">
    <source>
        <dbReference type="PROSITE" id="PS50983"/>
    </source>
</evidence>
<dbReference type="EMBL" id="CP019699">
    <property type="protein sequence ID" value="AQS57390.1"/>
    <property type="molecule type" value="Genomic_DNA"/>
</dbReference>
<evidence type="ECO:0000313" key="9">
    <source>
        <dbReference type="Proteomes" id="UP000188603"/>
    </source>
</evidence>